<evidence type="ECO:0000256" key="5">
    <source>
        <dbReference type="ARBA" id="ARBA00023154"/>
    </source>
</evidence>
<dbReference type="InterPro" id="IPR001653">
    <property type="entry name" value="DAP_epimerase_DapF"/>
</dbReference>
<dbReference type="Proteomes" id="UP000604765">
    <property type="component" value="Unassembled WGS sequence"/>
</dbReference>
<dbReference type="SUPFAM" id="SSF54506">
    <property type="entry name" value="Diaminopimelate epimerase-like"/>
    <property type="match status" value="2"/>
</dbReference>
<evidence type="ECO:0000313" key="11">
    <source>
        <dbReference type="Proteomes" id="UP000604765"/>
    </source>
</evidence>
<evidence type="ECO:0000256" key="4">
    <source>
        <dbReference type="ARBA" id="ARBA00022605"/>
    </source>
</evidence>
<dbReference type="Pfam" id="PF01678">
    <property type="entry name" value="DAP_epimerase"/>
    <property type="match status" value="2"/>
</dbReference>
<dbReference type="PANTHER" id="PTHR31689:SF0">
    <property type="entry name" value="DIAMINOPIMELATE EPIMERASE"/>
    <property type="match status" value="1"/>
</dbReference>
<evidence type="ECO:0000256" key="1">
    <source>
        <dbReference type="ARBA" id="ARBA00005196"/>
    </source>
</evidence>
<dbReference type="PANTHER" id="PTHR31689">
    <property type="entry name" value="DIAMINOPIMELATE EPIMERASE, CHLOROPLASTIC"/>
    <property type="match status" value="1"/>
</dbReference>
<proteinExistence type="inferred from homology"/>
<comment type="caution">
    <text evidence="10">The sequence shown here is derived from an EMBL/GenBank/DDBJ whole genome shotgun (WGS) entry which is preliminary data.</text>
</comment>
<reference evidence="10 11" key="1">
    <citation type="journal article" date="2021" name="Int. J. Syst. Evol. Microbiol.">
        <title>Lentilactobacillus fungorum sp. nov., isolated from spent mushroom substrates.</title>
        <authorList>
            <person name="Tohno M."/>
            <person name="Tanizawa Y."/>
            <person name="Kojima Y."/>
            <person name="Sakamoto M."/>
            <person name="Ohkuma M."/>
            <person name="Kobayashi H."/>
        </authorList>
    </citation>
    <scope>NUCLEOTIDE SEQUENCE [LARGE SCALE GENOMIC DNA]</scope>
    <source>
        <strain evidence="10 11">YK48G</strain>
    </source>
</reference>
<dbReference type="PROSITE" id="PS01326">
    <property type="entry name" value="DAP_EPIMERASE"/>
    <property type="match status" value="1"/>
</dbReference>
<comment type="caution">
    <text evidence="8">Lacks conserved residue(s) required for the propagation of feature annotation.</text>
</comment>
<feature type="active site" evidence="9">
    <location>
        <position position="87"/>
    </location>
</feature>
<evidence type="ECO:0000256" key="9">
    <source>
        <dbReference type="PROSITE-ProRule" id="PRU10125"/>
    </source>
</evidence>
<keyword evidence="6 8" id="KW-0413">Isomerase</keyword>
<feature type="site" description="Could be important to modulate the pK values of the two catalytic cysteine residues" evidence="8">
    <location>
        <position position="178"/>
    </location>
</feature>
<dbReference type="NCBIfam" id="TIGR00652">
    <property type="entry name" value="DapF"/>
    <property type="match status" value="1"/>
</dbReference>
<gene>
    <name evidence="8 10" type="primary">dapF</name>
    <name evidence="10" type="ORF">YK48G_17960</name>
</gene>
<feature type="binding site" evidence="8">
    <location>
        <begin position="88"/>
        <end position="89"/>
    </location>
    <ligand>
        <name>substrate</name>
    </ligand>
</feature>
<protein>
    <recommendedName>
        <fullName evidence="3 8">Diaminopimelate epimerase</fullName>
        <shortName evidence="8">DAP epimerase</shortName>
        <ecNumber evidence="3 8">5.1.1.7</ecNumber>
    </recommendedName>
    <alternativeName>
        <fullName evidence="8">PLP-independent amino acid racemase</fullName>
    </alternativeName>
</protein>
<comment type="function">
    <text evidence="8">Catalyzes the stereoinversion of LL-2,6-diaminopimelate (L,L-DAP) to meso-diaminopimelate (meso-DAP), a precursor of L-lysine and an essential component of the bacterial peptidoglycan.</text>
</comment>
<name>A0ABQ3W1R4_9LACO</name>
<feature type="binding site" evidence="8">
    <location>
        <position position="12"/>
    </location>
    <ligand>
        <name>substrate</name>
    </ligand>
</feature>
<comment type="pathway">
    <text evidence="1 8">Amino-acid biosynthesis; L-lysine biosynthesis via DAP pathway; DL-2,6-diaminopimelate from LL-2,6-diaminopimelate: step 1/1.</text>
</comment>
<feature type="site" description="Could be important to modulate the pK values of the two catalytic cysteine residues" evidence="8">
    <location>
        <position position="230"/>
    </location>
</feature>
<dbReference type="HAMAP" id="MF_00197">
    <property type="entry name" value="DAP_epimerase"/>
    <property type="match status" value="1"/>
</dbReference>
<evidence type="ECO:0000256" key="6">
    <source>
        <dbReference type="ARBA" id="ARBA00023235"/>
    </source>
</evidence>
<evidence type="ECO:0000313" key="10">
    <source>
        <dbReference type="EMBL" id="GHP14371.1"/>
    </source>
</evidence>
<comment type="similarity">
    <text evidence="2 8">Belongs to the diaminopimelate epimerase family.</text>
</comment>
<feature type="binding site" evidence="8">
    <location>
        <begin position="240"/>
        <end position="241"/>
    </location>
    <ligand>
        <name>substrate</name>
    </ligand>
</feature>
<dbReference type="Gene3D" id="3.10.310.10">
    <property type="entry name" value="Diaminopimelate Epimerase, Chain A, domain 1"/>
    <property type="match status" value="2"/>
</dbReference>
<dbReference type="RefSeq" id="WP_203630384.1">
    <property type="nucleotide sequence ID" value="NZ_BNJR01000016.1"/>
</dbReference>
<feature type="binding site" evidence="8">
    <location>
        <position position="78"/>
    </location>
    <ligand>
        <name>substrate</name>
    </ligand>
</feature>
<organism evidence="10 11">
    <name type="scientific">Lentilactobacillus fungorum</name>
    <dbReference type="NCBI Taxonomy" id="2201250"/>
    <lineage>
        <taxon>Bacteria</taxon>
        <taxon>Bacillati</taxon>
        <taxon>Bacillota</taxon>
        <taxon>Bacilli</taxon>
        <taxon>Lactobacillales</taxon>
        <taxon>Lactobacillaceae</taxon>
        <taxon>Lentilactobacillus</taxon>
    </lineage>
</organism>
<keyword evidence="11" id="KW-1185">Reference proteome</keyword>
<evidence type="ECO:0000256" key="8">
    <source>
        <dbReference type="HAMAP-Rule" id="MF_00197"/>
    </source>
</evidence>
<evidence type="ECO:0000256" key="2">
    <source>
        <dbReference type="ARBA" id="ARBA00010219"/>
    </source>
</evidence>
<dbReference type="EC" id="5.1.1.7" evidence="3 8"/>
<comment type="catalytic activity">
    <reaction evidence="7 8">
        <text>(2S,6S)-2,6-diaminopimelate = meso-2,6-diaminopimelate</text>
        <dbReference type="Rhea" id="RHEA:15393"/>
        <dbReference type="ChEBI" id="CHEBI:57609"/>
        <dbReference type="ChEBI" id="CHEBI:57791"/>
        <dbReference type="EC" id="5.1.1.7"/>
    </reaction>
</comment>
<accession>A0ABQ3W1R4</accession>
<dbReference type="InterPro" id="IPR018510">
    <property type="entry name" value="DAP_epimerase_AS"/>
</dbReference>
<comment type="subcellular location">
    <subcellularLocation>
        <location evidence="8">Cytoplasm</location>
    </subcellularLocation>
</comment>
<sequence length="336" mass="36209">MVQLLKVHGSQNKFFILDQTQLTHKLSSQERVALAKHITDSNDGLLHGADGLLHGADGLLVIDDSDHDGALGSMEVINTDGSIASMCGNGLRTVSRYLAEKTGQDAFKVATQDSDLAVHKETDLAAGVPTFSVEISPVTFNKESLPFDHLGADQIIDQPIPEFGVGVRFTALAVPNPHLIGFGNFKTMKPDGLKVLGTMLNQRNPYFPDGVNVSFAEIQGPDTLFVQTFERGVGLTNACGTGMSAASIAFCLNRPELAEFEKTITVYNPGGMVKTRVHNNDGEYTVDLIGNATFTHEIEIPEADLHANDLTRASVTATDEQDAYDEFVGSLDNGRF</sequence>
<keyword evidence="5 8" id="KW-0457">Lysine biosynthesis</keyword>
<feature type="binding site" evidence="8">
    <location>
        <begin position="230"/>
        <end position="231"/>
    </location>
    <ligand>
        <name>substrate</name>
    </ligand>
</feature>
<feature type="active site" description="Proton acceptor" evidence="8">
    <location>
        <position position="239"/>
    </location>
</feature>
<feature type="active site" description="Proton donor" evidence="8">
    <location>
        <position position="87"/>
    </location>
</feature>
<evidence type="ECO:0000256" key="7">
    <source>
        <dbReference type="ARBA" id="ARBA00051712"/>
    </source>
</evidence>
<dbReference type="EMBL" id="BNJR01000016">
    <property type="protein sequence ID" value="GHP14371.1"/>
    <property type="molecule type" value="Genomic_DNA"/>
</dbReference>
<keyword evidence="4 8" id="KW-0028">Amino-acid biosynthesis</keyword>
<feature type="binding site" evidence="8">
    <location>
        <position position="212"/>
    </location>
    <ligand>
        <name>substrate</name>
    </ligand>
</feature>
<keyword evidence="8" id="KW-0963">Cytoplasm</keyword>
<feature type="binding site" evidence="8">
    <location>
        <position position="176"/>
    </location>
    <ligand>
        <name>substrate</name>
    </ligand>
</feature>
<comment type="subunit">
    <text evidence="8">Homodimer.</text>
</comment>
<evidence type="ECO:0000256" key="3">
    <source>
        <dbReference type="ARBA" id="ARBA00013080"/>
    </source>
</evidence>